<keyword evidence="2" id="KW-1185">Reference proteome</keyword>
<protein>
    <recommendedName>
        <fullName evidence="3">Reverse transcriptase zinc-binding domain-containing protein</fullName>
    </recommendedName>
</protein>
<evidence type="ECO:0000313" key="1">
    <source>
        <dbReference type="EMBL" id="CAH9097820.1"/>
    </source>
</evidence>
<name>A0A9P0ZGD8_CUSEU</name>
<comment type="caution">
    <text evidence="1">The sequence shown here is derived from an EMBL/GenBank/DDBJ whole genome shotgun (WGS) entry which is preliminary data.</text>
</comment>
<evidence type="ECO:0000313" key="2">
    <source>
        <dbReference type="Proteomes" id="UP001152484"/>
    </source>
</evidence>
<sequence length="135" mass="15482">MNAFWWRGHGFKGKGIRWLNWSDLCVPKSLVGMWFRKFRDFNIAMLGKHVWRLLKQPESLVSKILKARNFPKDDMLEASLGNNPSLIWRSIVAAIPTVREGVLHRVGDGSSIRVCKDKWILKAIGGDRPENLLAD</sequence>
<dbReference type="AlphaFoldDB" id="A0A9P0ZGD8"/>
<evidence type="ECO:0008006" key="3">
    <source>
        <dbReference type="Google" id="ProtNLM"/>
    </source>
</evidence>
<proteinExistence type="predicted"/>
<organism evidence="1 2">
    <name type="scientific">Cuscuta europaea</name>
    <name type="common">European dodder</name>
    <dbReference type="NCBI Taxonomy" id="41803"/>
    <lineage>
        <taxon>Eukaryota</taxon>
        <taxon>Viridiplantae</taxon>
        <taxon>Streptophyta</taxon>
        <taxon>Embryophyta</taxon>
        <taxon>Tracheophyta</taxon>
        <taxon>Spermatophyta</taxon>
        <taxon>Magnoliopsida</taxon>
        <taxon>eudicotyledons</taxon>
        <taxon>Gunneridae</taxon>
        <taxon>Pentapetalae</taxon>
        <taxon>asterids</taxon>
        <taxon>lamiids</taxon>
        <taxon>Solanales</taxon>
        <taxon>Convolvulaceae</taxon>
        <taxon>Cuscuteae</taxon>
        <taxon>Cuscuta</taxon>
        <taxon>Cuscuta subgen. Cuscuta</taxon>
    </lineage>
</organism>
<accession>A0A9P0ZGD8</accession>
<dbReference type="EMBL" id="CAMAPE010000035">
    <property type="protein sequence ID" value="CAH9097820.1"/>
    <property type="molecule type" value="Genomic_DNA"/>
</dbReference>
<reference evidence="1" key="1">
    <citation type="submission" date="2022-07" db="EMBL/GenBank/DDBJ databases">
        <authorList>
            <person name="Macas J."/>
            <person name="Novak P."/>
            <person name="Neumann P."/>
        </authorList>
    </citation>
    <scope>NUCLEOTIDE SEQUENCE</scope>
</reference>
<gene>
    <name evidence="1" type="ORF">CEURO_LOCUS14037</name>
</gene>
<dbReference type="Proteomes" id="UP001152484">
    <property type="component" value="Unassembled WGS sequence"/>
</dbReference>
<dbReference type="OrthoDB" id="1742963at2759"/>